<sequence>MSFDIDLCCCWKICSYFMKFIKPFYNKLRAIVIFICERCCWYWISRICRRFVRPKASDEENSDDYIHVVRANEQLRKQRDVLEREKNECERKIEELTHKFDIERQALINETRVSNQRLTQIKEDLKRVEAEKQDALTRLSALMSTKLRDNNPNIADLSDQFRPTKLAEMFSELYDNEWTDAFTAVNGVLTERQTITFLLDILMDAYSFCSQELDNSWRTVSDWYLDDSLPNEQQIKKLLKDSRKVVVVRMTKRITKRYKGNLESVCYIQTLHATLSTEVLVKYVMQSVKLCLLMCANDPPVVISCPDRTSTEPANNIQHDAADIASGKVEQSTAVISPTETQFVQETLERKQQDFQNNLEDKINEEQFNNEEHSIYAENNGADNEQIIRGELKADSIQTSHVVLDIEGSSVEHGYFNRLLFDRNMFKEYTTRGPYLEYIVWPVIYLHRGGPMLGKGVAQGTRGDVGRLEEEQWTWKKDY</sequence>
<evidence type="ECO:0000313" key="3">
    <source>
        <dbReference type="Proteomes" id="UP000828390"/>
    </source>
</evidence>
<dbReference type="Proteomes" id="UP000828390">
    <property type="component" value="Unassembled WGS sequence"/>
</dbReference>
<dbReference type="OrthoDB" id="6159177at2759"/>
<proteinExistence type="predicted"/>
<dbReference type="AlphaFoldDB" id="A0A9D4FXY2"/>
<keyword evidence="3" id="KW-1185">Reference proteome</keyword>
<name>A0A9D4FXY2_DREPO</name>
<gene>
    <name evidence="2" type="ORF">DPMN_134782</name>
</gene>
<evidence type="ECO:0000256" key="1">
    <source>
        <dbReference type="SAM" id="Coils"/>
    </source>
</evidence>
<dbReference type="EMBL" id="JAIWYP010000006">
    <property type="protein sequence ID" value="KAH3806461.1"/>
    <property type="molecule type" value="Genomic_DNA"/>
</dbReference>
<reference evidence="2" key="1">
    <citation type="journal article" date="2019" name="bioRxiv">
        <title>The Genome of the Zebra Mussel, Dreissena polymorpha: A Resource for Invasive Species Research.</title>
        <authorList>
            <person name="McCartney M.A."/>
            <person name="Auch B."/>
            <person name="Kono T."/>
            <person name="Mallez S."/>
            <person name="Zhang Y."/>
            <person name="Obille A."/>
            <person name="Becker A."/>
            <person name="Abrahante J.E."/>
            <person name="Garbe J."/>
            <person name="Badalamenti J.P."/>
            <person name="Herman A."/>
            <person name="Mangelson H."/>
            <person name="Liachko I."/>
            <person name="Sullivan S."/>
            <person name="Sone E.D."/>
            <person name="Koren S."/>
            <person name="Silverstein K.A.T."/>
            <person name="Beckman K.B."/>
            <person name="Gohl D.M."/>
        </authorList>
    </citation>
    <scope>NUCLEOTIDE SEQUENCE</scope>
    <source>
        <strain evidence="2">Duluth1</strain>
        <tissue evidence="2">Whole animal</tissue>
    </source>
</reference>
<accession>A0A9D4FXY2</accession>
<keyword evidence="1" id="KW-0175">Coiled coil</keyword>
<reference evidence="2" key="2">
    <citation type="submission" date="2020-11" db="EMBL/GenBank/DDBJ databases">
        <authorList>
            <person name="McCartney M.A."/>
            <person name="Auch B."/>
            <person name="Kono T."/>
            <person name="Mallez S."/>
            <person name="Becker A."/>
            <person name="Gohl D.M."/>
            <person name="Silverstein K.A.T."/>
            <person name="Koren S."/>
            <person name="Bechman K.B."/>
            <person name="Herman A."/>
            <person name="Abrahante J.E."/>
            <person name="Garbe J."/>
        </authorList>
    </citation>
    <scope>NUCLEOTIDE SEQUENCE</scope>
    <source>
        <strain evidence="2">Duluth1</strain>
        <tissue evidence="2">Whole animal</tissue>
    </source>
</reference>
<feature type="coiled-coil region" evidence="1">
    <location>
        <begin position="68"/>
        <end position="145"/>
    </location>
</feature>
<comment type="caution">
    <text evidence="2">The sequence shown here is derived from an EMBL/GenBank/DDBJ whole genome shotgun (WGS) entry which is preliminary data.</text>
</comment>
<evidence type="ECO:0000313" key="2">
    <source>
        <dbReference type="EMBL" id="KAH3806461.1"/>
    </source>
</evidence>
<protein>
    <recommendedName>
        <fullName evidence="4">Mitochondria-eating protein C-terminal domain-containing protein</fullName>
    </recommendedName>
</protein>
<evidence type="ECO:0008006" key="4">
    <source>
        <dbReference type="Google" id="ProtNLM"/>
    </source>
</evidence>
<organism evidence="2 3">
    <name type="scientific">Dreissena polymorpha</name>
    <name type="common">Zebra mussel</name>
    <name type="synonym">Mytilus polymorpha</name>
    <dbReference type="NCBI Taxonomy" id="45954"/>
    <lineage>
        <taxon>Eukaryota</taxon>
        <taxon>Metazoa</taxon>
        <taxon>Spiralia</taxon>
        <taxon>Lophotrochozoa</taxon>
        <taxon>Mollusca</taxon>
        <taxon>Bivalvia</taxon>
        <taxon>Autobranchia</taxon>
        <taxon>Heteroconchia</taxon>
        <taxon>Euheterodonta</taxon>
        <taxon>Imparidentia</taxon>
        <taxon>Neoheterodontei</taxon>
        <taxon>Myida</taxon>
        <taxon>Dreissenoidea</taxon>
        <taxon>Dreissenidae</taxon>
        <taxon>Dreissena</taxon>
    </lineage>
</organism>